<dbReference type="SUPFAM" id="SSF49313">
    <property type="entry name" value="Cadherin-like"/>
    <property type="match status" value="1"/>
</dbReference>
<dbReference type="SMART" id="SM00060">
    <property type="entry name" value="FN3"/>
    <property type="match status" value="3"/>
</dbReference>
<evidence type="ECO:0000256" key="2">
    <source>
        <dbReference type="SAM" id="MobiDB-lite"/>
    </source>
</evidence>
<feature type="compositionally biased region" description="Basic and acidic residues" evidence="2">
    <location>
        <begin position="2053"/>
        <end position="2069"/>
    </location>
</feature>
<dbReference type="InterPro" id="IPR015919">
    <property type="entry name" value="Cadherin-like_sf"/>
</dbReference>
<dbReference type="Pfam" id="PF17517">
    <property type="entry name" value="IgGFc_binding"/>
    <property type="match status" value="1"/>
</dbReference>
<dbReference type="Gene3D" id="2.60.40.4070">
    <property type="match status" value="1"/>
</dbReference>
<protein>
    <recommendedName>
        <fullName evidence="4">Fibronectin type-III domain-containing protein</fullName>
    </recommendedName>
</protein>
<sequence length="2231" mass="239242">MNSLKWIVILAFSIACSVGVADAFGQEQDPTHGTADREEVPDPKSVGPEVVRTPVSEPEAWSPTSVFSVTESSVELEQSEKKLSEQQEQVGNRGTEFWLLFQRNYQQGYNESEGDGIFVEVSSEVETSGIVEIPGIGFSTNFTVEPDSVTRIQLPDPTFADGKTSIATDGQIENKGVRVTAADPIAVYGLDKIQFTTDGYLGLPRSILSTNYVVPSYESLGNGDELKSQVAVVSPRDENTVTITPSAATKSGRSAGEAFDVTLDQGEAYQIRASASDGDLTGTVVQSSLPVSVFSGAACANVPRDVSFCDHLIEQVPPTETWGDQFVTTPLKGRQGGDTFRILAGQSGTDVTINGETVATLDFGDYYETILDESSVIETSNPALVLQYMNGSQFDEGVNGDPFMMMVPPTDQFADRYSFSTPSEGFVKNHLSLTPPKEATSSIELDGTLLEDSFFTSIPNSEFAAGAGDLQPGTHFVRSTTDDRFGLYSYGRNDDDSYGVTGGLLLDFISEGGAPTIARTSSTIELGENQQPEGDPIPIEATITDDEAPFVQSATVYHRPAGESEFSIATMTNVEGDLWRGNIPMESVIDPGVEYYIAASDGQLESTSPSTNPEGSPYSIAVFPNEPPQVEHTRIQSAPPGESVTLEAQVVDSTDEVSSVELRYRVRGGNPAYDVVNMSNVQGDTYEGTIPGEDVTVEGIDYYISGIDNFGVSTTEGTPDQPIEITVSDSPTEDLQIGPLTLTADQIQEVGEGTYEATGNVSLGGILSLSGTVTANVNTLTIEGESGLGLIPSPVDQIYNGSYELSLVEEGSTFLEGINLPGNSTLQVSGFDVEISGIELLTGDSGPGIRVEGKLVLPDILDGTKAEVSQVQVTAEDGLDLAGEIGLNEPVPLRAATLNELSLSFNTVDEPSRFAAEAGLDTRLFGVMGGGVLLGGELDSLGFEVEPGQPVPIASTGMALAKGGGRVDNLATDKNIVLGVSVDIVPSAGPASDVVRLRELSLEYEFGERVKGSGNVDVFEQPVASASVRAKSDLVGFEGQFGIGQSIPKVQQDIISSGLSASVTERCYGAGLCSDPSLRLNGSMVAATRIPALGGGFPFGWLSSTIGLPYQGPSIKNILKAKPLEEEGEIRAETRLEVCWKIGFKKCVGKGLAYGIAYDGDDPDPLSADFARNLQNLNLKLFPKAALKIRKAAQRDNRFEGKSLIVGSGSSNPLLKAENDSLRQGFTLREEKSSIIVRVEGEATAPEYSVTGPSGTLSPQNPESAFSFGAVFNQLESENKAFFLITDPTPGEWSVNLPDDGTEYAVDIIGEDPAPALDLEEPSRSGGSVDLSWEVSDPSDEVSVDLYADTDQSGQDGVLIAEDVSPERSSLSWSLSEVPTGTYYVYAVADDGKNPPVVDYATEPIQVVTTGAPSPPTGVTLTPSDTALTASWNGSDDADRYIVYYAAGKDLTLNSQDLGVRNSEIALTSLPPGREYHVAVTALDSEGRQSGLSDIKTVSYESQTQNNTPLITTTNPAGTAREGEVYRQTIEADDADGDPLSYELATSPEGMTVGSDGEITWDPKPGTYSVEARVSDPAGAADSLSWQVRAFDREGATASLAFSRSSYVGEQATGQLVLVDPEASQPGTINSKQVRIQSRATPQGQELVLRETQANSGRFRTTFDFKKSDENRPVLDAEPVDTVRVTYEDQFPDTTVTATSSFYEEKPPRFSPKVLAPSSQAEDLTTFPTLTWAGLEGIEKYGIQVAVDSNFQDLFKERVVKDTSLVLSDLQKGTTYYWRVRGETVVEGPWSDTRVFETRPKQLQASVERSFEDAGTQESYRLVALPGALDVPLDVLFDGEPGTEWQAWWDDGSSSGYYRKYDGSNTFRLGSGRGFWVSKKGGWSVDREVETVQLNDQKQIRIPVHDGWNIIANPFGEEVSWNAVNAAHSDSLRVLWRFDGSFAQADTFRSARVGEAFYFLNDSGLDSLKVPYPTGSAVKSQAAGKSQEKKSLVTIRARSKNGDGPASAVKVGFDEEAAEGLDRLDEPAPPGRFSELSLRLQAPGEAPPRRRSLMTERRPPKGGPEKGHTFDLRLQATTGVPIQITASGLEENRSAEAKLLRPSTGRSYDLVEGTPVAIEEADSTGLKLAIGSASYVEEQAKQIVPDEVRLTSYPNPTRGQATIEYTLPEAQEVTLEVYDVLGRRVATLENGRRQAGRHTLRLDGGSLPSGVYFGRLEAGEQTRSQKITVVR</sequence>
<evidence type="ECO:0000256" key="3">
    <source>
        <dbReference type="SAM" id="SignalP"/>
    </source>
</evidence>
<dbReference type="PANTHER" id="PTHR46534:SF1">
    <property type="entry name" value="IGGFC-BINDING PROTEIN N-TERMINAL DOMAIN-CONTAINING PROTEIN"/>
    <property type="match status" value="1"/>
</dbReference>
<dbReference type="InterPro" id="IPR035234">
    <property type="entry name" value="IgGFc-bd_N"/>
</dbReference>
<dbReference type="InterPro" id="IPR013783">
    <property type="entry name" value="Ig-like_fold"/>
</dbReference>
<gene>
    <name evidence="5" type="ORF">GGP83_002842</name>
</gene>
<dbReference type="InterPro" id="IPR036116">
    <property type="entry name" value="FN3_sf"/>
</dbReference>
<dbReference type="GO" id="GO:0016020">
    <property type="term" value="C:membrane"/>
    <property type="evidence" value="ECO:0007669"/>
    <property type="project" value="InterPro"/>
</dbReference>
<name>A0A9X2UAF8_9BACT</name>
<comment type="caution">
    <text evidence="5">The sequence shown here is derived from an EMBL/GenBank/DDBJ whole genome shotgun (WGS) entry which is preliminary data.</text>
</comment>
<dbReference type="CDD" id="cd00063">
    <property type="entry name" value="FN3"/>
    <property type="match status" value="2"/>
</dbReference>
<dbReference type="Pfam" id="PF10342">
    <property type="entry name" value="Kre9_KNH"/>
    <property type="match status" value="1"/>
</dbReference>
<dbReference type="NCBIfam" id="TIGR04183">
    <property type="entry name" value="Por_Secre_tail"/>
    <property type="match status" value="1"/>
</dbReference>
<feature type="domain" description="Fibronectin type-III" evidence="4">
    <location>
        <begin position="1412"/>
        <end position="1503"/>
    </location>
</feature>
<feature type="domain" description="Fibronectin type-III" evidence="4">
    <location>
        <begin position="1708"/>
        <end position="1801"/>
    </location>
</feature>
<dbReference type="PROSITE" id="PS50853">
    <property type="entry name" value="FN3"/>
    <property type="match status" value="2"/>
</dbReference>
<feature type="region of interest" description="Disordered" evidence="2">
    <location>
        <begin position="27"/>
        <end position="66"/>
    </location>
</feature>
<dbReference type="Gene3D" id="2.60.40.10">
    <property type="entry name" value="Immunoglobulins"/>
    <property type="match status" value="3"/>
</dbReference>
<feature type="signal peptide" evidence="3">
    <location>
        <begin position="1"/>
        <end position="23"/>
    </location>
</feature>
<dbReference type="InterPro" id="IPR026444">
    <property type="entry name" value="Secre_tail"/>
</dbReference>
<keyword evidence="1 3" id="KW-0732">Signal</keyword>
<accession>A0A9X2UAF8</accession>
<evidence type="ECO:0000256" key="1">
    <source>
        <dbReference type="ARBA" id="ARBA00022729"/>
    </source>
</evidence>
<dbReference type="Pfam" id="PF18962">
    <property type="entry name" value="Por_Secre_tail"/>
    <property type="match status" value="1"/>
</dbReference>
<dbReference type="Pfam" id="PF17963">
    <property type="entry name" value="Big_9"/>
    <property type="match status" value="1"/>
</dbReference>
<organism evidence="5 6">
    <name type="scientific">Salinibacter ruber</name>
    <dbReference type="NCBI Taxonomy" id="146919"/>
    <lineage>
        <taxon>Bacteria</taxon>
        <taxon>Pseudomonadati</taxon>
        <taxon>Rhodothermota</taxon>
        <taxon>Rhodothermia</taxon>
        <taxon>Rhodothermales</taxon>
        <taxon>Salinibacteraceae</taxon>
        <taxon>Salinibacter</taxon>
    </lineage>
</organism>
<dbReference type="InterPro" id="IPR018466">
    <property type="entry name" value="Kre9/Knh1-like_N"/>
</dbReference>
<feature type="chain" id="PRO_5040951393" description="Fibronectin type-III domain-containing protein" evidence="3">
    <location>
        <begin position="24"/>
        <end position="2231"/>
    </location>
</feature>
<dbReference type="Pfam" id="PF00041">
    <property type="entry name" value="fn3"/>
    <property type="match status" value="1"/>
</dbReference>
<dbReference type="PROSITE" id="PS51257">
    <property type="entry name" value="PROKAR_LIPOPROTEIN"/>
    <property type="match status" value="1"/>
</dbReference>
<evidence type="ECO:0000259" key="4">
    <source>
        <dbReference type="PROSITE" id="PS50853"/>
    </source>
</evidence>
<evidence type="ECO:0000313" key="6">
    <source>
        <dbReference type="Proteomes" id="UP001155010"/>
    </source>
</evidence>
<evidence type="ECO:0000313" key="5">
    <source>
        <dbReference type="EMBL" id="MCS3952869.1"/>
    </source>
</evidence>
<dbReference type="EMBL" id="JANUBB010000013">
    <property type="protein sequence ID" value="MCS3952869.1"/>
    <property type="molecule type" value="Genomic_DNA"/>
</dbReference>
<proteinExistence type="predicted"/>
<dbReference type="PANTHER" id="PTHR46534">
    <property type="entry name" value="IGGFC_BINDING DOMAIN-CONTAINING PROTEIN"/>
    <property type="match status" value="1"/>
</dbReference>
<dbReference type="RefSeq" id="WP_259082345.1">
    <property type="nucleotide sequence ID" value="NZ_JANTZN010000011.1"/>
</dbReference>
<dbReference type="InterPro" id="IPR003961">
    <property type="entry name" value="FN3_dom"/>
</dbReference>
<dbReference type="Proteomes" id="UP001155010">
    <property type="component" value="Unassembled WGS sequence"/>
</dbReference>
<reference evidence="5" key="1">
    <citation type="submission" date="2022-08" db="EMBL/GenBank/DDBJ databases">
        <title>Genomic Encyclopedia of Type Strains, Phase V (KMG-V): Genome sequencing to study the core and pangenomes of soil and plant-associated prokaryotes.</title>
        <authorList>
            <person name="Whitman W."/>
        </authorList>
    </citation>
    <scope>NUCLEOTIDE SEQUENCE</scope>
    <source>
        <strain evidence="5">SP2017</strain>
    </source>
</reference>
<feature type="region of interest" description="Disordered" evidence="2">
    <location>
        <begin position="2041"/>
        <end position="2069"/>
    </location>
</feature>
<dbReference type="SUPFAM" id="SSF49265">
    <property type="entry name" value="Fibronectin type III"/>
    <property type="match status" value="1"/>
</dbReference>
<dbReference type="GO" id="GO:0005509">
    <property type="term" value="F:calcium ion binding"/>
    <property type="evidence" value="ECO:0007669"/>
    <property type="project" value="InterPro"/>
</dbReference>